<sequence length="101" mass="11392">MKTNSTKLLIQLLKAVIENEGINLDTLNIKINIENSEPVEAEFTKILAASDLELEQLQTESITTGSLSRRTFNERQTVVYNAIVLAAQKEMTKVQEKNHAY</sequence>
<proteinExistence type="predicted"/>
<accession>A0A811GHY1</accession>
<dbReference type="Proteomes" id="UP000489961">
    <property type="component" value="Unassembled WGS sequence"/>
</dbReference>
<name>A0A811GHY1_9GAMM</name>
<protein>
    <submittedName>
        <fullName evidence="1">Uncharacterized protein</fullName>
    </submittedName>
</protein>
<dbReference type="AlphaFoldDB" id="A0A811GHY1"/>
<dbReference type="RefSeq" id="WP_174560797.1">
    <property type="nucleotide sequence ID" value="NZ_CADDTS010000049.1"/>
</dbReference>
<organism evidence="1 2">
    <name type="scientific">Acinetobacter bouvetii</name>
    <dbReference type="NCBI Taxonomy" id="202951"/>
    <lineage>
        <taxon>Bacteria</taxon>
        <taxon>Pseudomonadati</taxon>
        <taxon>Pseudomonadota</taxon>
        <taxon>Gammaproteobacteria</taxon>
        <taxon>Moraxellales</taxon>
        <taxon>Moraxellaceae</taxon>
        <taxon>Acinetobacter</taxon>
    </lineage>
</organism>
<evidence type="ECO:0000313" key="1">
    <source>
        <dbReference type="EMBL" id="CAB1222409.1"/>
    </source>
</evidence>
<reference evidence="1 2" key="1">
    <citation type="submission" date="2020-02" db="EMBL/GenBank/DDBJ databases">
        <authorList>
            <person name="Chaudhuri R."/>
        </authorList>
    </citation>
    <scope>NUCLEOTIDE SEQUENCE [LARGE SCALE GENOMIC DNA]</scope>
    <source>
        <strain evidence="1">SFB21</strain>
    </source>
</reference>
<gene>
    <name evidence="1" type="ORF">SFB21_3103</name>
</gene>
<dbReference type="EMBL" id="CADDTS010000049">
    <property type="protein sequence ID" value="CAB1222409.1"/>
    <property type="molecule type" value="Genomic_DNA"/>
</dbReference>
<comment type="caution">
    <text evidence="1">The sequence shown here is derived from an EMBL/GenBank/DDBJ whole genome shotgun (WGS) entry which is preliminary data.</text>
</comment>
<evidence type="ECO:0000313" key="2">
    <source>
        <dbReference type="Proteomes" id="UP000489961"/>
    </source>
</evidence>